<evidence type="ECO:0000313" key="2">
    <source>
        <dbReference type="EMBL" id="OFI48793.1"/>
    </source>
</evidence>
<reference evidence="3" key="1">
    <citation type="submission" date="2016-09" db="EMBL/GenBank/DDBJ databases">
        <title>Draft genome sequence of a novel species of the family Streptococcaceae isolated from flowers.</title>
        <authorList>
            <person name="Chuah L.-O."/>
            <person name="Yap K.-P."/>
            <person name="Thong K.L."/>
            <person name="Liong M.T."/>
            <person name="Ahmad R."/>
            <person name="Rusul G."/>
        </authorList>
    </citation>
    <scope>NUCLEOTIDE SEQUENCE [LARGE SCALE GENOMIC DNA]</scope>
    <source>
        <strain evidence="3">DF1</strain>
    </source>
</reference>
<sequence>MIVRFQIMLLFTHLKSYFPIEDDVKFLSKDDILNFKGNNDFKECFCFAEEYPDLLGAAILSNNKVVAMAGINQSGKYTLEIGISVLLEYQGKGYATKLVKSITAKAHLEFPEMLQ</sequence>
<comment type="caution">
    <text evidence="2">The sequence shown here is derived from an EMBL/GenBank/DDBJ whole genome shotgun (WGS) entry which is preliminary data.</text>
</comment>
<dbReference type="InterPro" id="IPR000182">
    <property type="entry name" value="GNAT_dom"/>
</dbReference>
<accession>A0A1E8GMD4</accession>
<keyword evidence="3" id="KW-1185">Reference proteome</keyword>
<evidence type="ECO:0000259" key="1">
    <source>
        <dbReference type="Pfam" id="PF00583"/>
    </source>
</evidence>
<dbReference type="InterPro" id="IPR016181">
    <property type="entry name" value="Acyl_CoA_acyltransferase"/>
</dbReference>
<organism evidence="2 3">
    <name type="scientific">Floricoccus tropicus</name>
    <dbReference type="NCBI Taxonomy" id="1859473"/>
    <lineage>
        <taxon>Bacteria</taxon>
        <taxon>Bacillati</taxon>
        <taxon>Bacillota</taxon>
        <taxon>Bacilli</taxon>
        <taxon>Lactobacillales</taxon>
        <taxon>Streptococcaceae</taxon>
        <taxon>Floricoccus</taxon>
    </lineage>
</organism>
<dbReference type="SUPFAM" id="SSF55729">
    <property type="entry name" value="Acyl-CoA N-acyltransferases (Nat)"/>
    <property type="match status" value="1"/>
</dbReference>
<dbReference type="RefSeq" id="WP_070792726.1">
    <property type="nucleotide sequence ID" value="NZ_MKIR01000023.1"/>
</dbReference>
<evidence type="ECO:0000313" key="3">
    <source>
        <dbReference type="Proteomes" id="UP000178622"/>
    </source>
</evidence>
<dbReference type="Gene3D" id="3.40.630.30">
    <property type="match status" value="1"/>
</dbReference>
<feature type="domain" description="N-acetyltransferase" evidence="1">
    <location>
        <begin position="49"/>
        <end position="106"/>
    </location>
</feature>
<proteinExistence type="predicted"/>
<dbReference type="OrthoDB" id="1689703at2"/>
<dbReference type="Proteomes" id="UP000178622">
    <property type="component" value="Unassembled WGS sequence"/>
</dbReference>
<dbReference type="CDD" id="cd04301">
    <property type="entry name" value="NAT_SF"/>
    <property type="match status" value="1"/>
</dbReference>
<dbReference type="AlphaFoldDB" id="A0A1E8GMD4"/>
<gene>
    <name evidence="2" type="ORF">BG261_05235</name>
</gene>
<dbReference type="Pfam" id="PF00583">
    <property type="entry name" value="Acetyltransf_1"/>
    <property type="match status" value="1"/>
</dbReference>
<protein>
    <recommendedName>
        <fullName evidence="1">N-acetyltransferase domain-containing protein</fullName>
    </recommendedName>
</protein>
<dbReference type="GO" id="GO:0016747">
    <property type="term" value="F:acyltransferase activity, transferring groups other than amino-acyl groups"/>
    <property type="evidence" value="ECO:0007669"/>
    <property type="project" value="InterPro"/>
</dbReference>
<dbReference type="EMBL" id="MKIR01000023">
    <property type="protein sequence ID" value="OFI48793.1"/>
    <property type="molecule type" value="Genomic_DNA"/>
</dbReference>
<name>A0A1E8GMD4_9LACT</name>